<accession>A0A8D9BJW6</accession>
<dbReference type="AlphaFoldDB" id="A0A8D9BJW6"/>
<dbReference type="EMBL" id="HBUF01643159">
    <property type="protein sequence ID" value="CAG6785341.1"/>
    <property type="molecule type" value="Transcribed_RNA"/>
</dbReference>
<name>A0A8D9BJW6_9HEMI</name>
<proteinExistence type="predicted"/>
<reference evidence="1" key="1">
    <citation type="submission" date="2021-05" db="EMBL/GenBank/DDBJ databases">
        <authorList>
            <person name="Alioto T."/>
            <person name="Alioto T."/>
            <person name="Gomez Garrido J."/>
        </authorList>
    </citation>
    <scope>NUCLEOTIDE SEQUENCE</scope>
</reference>
<sequence>MNDVYHTQYIKYISPLGGFSPPPLPSPFPFTHLPPAYFSPSSVSFPSHWFSFSSVLFPSHCSSFSPSFVSVPSLMVRVLFMLYSNQSAFIGSLKVSLSRSIDFLFL</sequence>
<protein>
    <submittedName>
        <fullName evidence="1">Uncharacterized protein</fullName>
    </submittedName>
</protein>
<organism evidence="1">
    <name type="scientific">Cacopsylla melanoneura</name>
    <dbReference type="NCBI Taxonomy" id="428564"/>
    <lineage>
        <taxon>Eukaryota</taxon>
        <taxon>Metazoa</taxon>
        <taxon>Ecdysozoa</taxon>
        <taxon>Arthropoda</taxon>
        <taxon>Hexapoda</taxon>
        <taxon>Insecta</taxon>
        <taxon>Pterygota</taxon>
        <taxon>Neoptera</taxon>
        <taxon>Paraneoptera</taxon>
        <taxon>Hemiptera</taxon>
        <taxon>Sternorrhyncha</taxon>
        <taxon>Psylloidea</taxon>
        <taxon>Psyllidae</taxon>
        <taxon>Psyllinae</taxon>
        <taxon>Cacopsylla</taxon>
    </lineage>
</organism>
<evidence type="ECO:0000313" key="1">
    <source>
        <dbReference type="EMBL" id="CAG6785341.1"/>
    </source>
</evidence>